<feature type="transmembrane region" description="Helical" evidence="6">
    <location>
        <begin position="160"/>
        <end position="178"/>
    </location>
</feature>
<evidence type="ECO:0000256" key="4">
    <source>
        <dbReference type="ARBA" id="ARBA00023136"/>
    </source>
</evidence>
<feature type="transmembrane region" description="Helical" evidence="6">
    <location>
        <begin position="198"/>
        <end position="218"/>
    </location>
</feature>
<evidence type="ECO:0000259" key="7">
    <source>
        <dbReference type="PROSITE" id="PS50261"/>
    </source>
</evidence>
<name>R7TS74_CAPTE</name>
<reference evidence="9" key="3">
    <citation type="submission" date="2015-06" db="UniProtKB">
        <authorList>
            <consortium name="EnsemblMetazoa"/>
        </authorList>
    </citation>
    <scope>IDENTIFICATION</scope>
</reference>
<proteinExistence type="predicted"/>
<accession>R7TS74</accession>
<feature type="transmembrane region" description="Helical" evidence="6">
    <location>
        <begin position="89"/>
        <end position="105"/>
    </location>
</feature>
<dbReference type="EMBL" id="AMQN01011166">
    <property type="status" value="NOT_ANNOTATED_CDS"/>
    <property type="molecule type" value="Genomic_DNA"/>
</dbReference>
<dbReference type="InterPro" id="IPR000832">
    <property type="entry name" value="GPCR_2_secretin-like"/>
</dbReference>
<evidence type="ECO:0000256" key="1">
    <source>
        <dbReference type="ARBA" id="ARBA00004141"/>
    </source>
</evidence>
<dbReference type="PROSITE" id="PS50261">
    <property type="entry name" value="G_PROTEIN_RECEP_F2_4"/>
    <property type="match status" value="1"/>
</dbReference>
<dbReference type="Proteomes" id="UP000014760">
    <property type="component" value="Unassembled WGS sequence"/>
</dbReference>
<dbReference type="OMA" id="TFQHIQV"/>
<dbReference type="EnsemblMetazoa" id="CapteT221006">
    <property type="protein sequence ID" value="CapteP221006"/>
    <property type="gene ID" value="CapteG221006"/>
</dbReference>
<dbReference type="InterPro" id="IPR017981">
    <property type="entry name" value="GPCR_2-like_7TM"/>
</dbReference>
<gene>
    <name evidence="8" type="ORF">CAPTEDRAFT_221006</name>
</gene>
<evidence type="ECO:0000256" key="3">
    <source>
        <dbReference type="ARBA" id="ARBA00022989"/>
    </source>
</evidence>
<reference evidence="10" key="1">
    <citation type="submission" date="2012-12" db="EMBL/GenBank/DDBJ databases">
        <authorList>
            <person name="Hellsten U."/>
            <person name="Grimwood J."/>
            <person name="Chapman J.A."/>
            <person name="Shapiro H."/>
            <person name="Aerts A."/>
            <person name="Otillar R.P."/>
            <person name="Terry A.Y."/>
            <person name="Boore J.L."/>
            <person name="Simakov O."/>
            <person name="Marletaz F."/>
            <person name="Cho S.-J."/>
            <person name="Edsinger-Gonzales E."/>
            <person name="Havlak P."/>
            <person name="Kuo D.-H."/>
            <person name="Larsson T."/>
            <person name="Lv J."/>
            <person name="Arendt D."/>
            <person name="Savage R."/>
            <person name="Osoegawa K."/>
            <person name="de Jong P."/>
            <person name="Lindberg D.R."/>
            <person name="Seaver E.C."/>
            <person name="Weisblat D.A."/>
            <person name="Putnam N.H."/>
            <person name="Grigoriev I.V."/>
            <person name="Rokhsar D.S."/>
        </authorList>
    </citation>
    <scope>NUCLEOTIDE SEQUENCE</scope>
    <source>
        <strain evidence="10">I ESC-2004</strain>
    </source>
</reference>
<evidence type="ECO:0000256" key="2">
    <source>
        <dbReference type="ARBA" id="ARBA00022692"/>
    </source>
</evidence>
<dbReference type="AlphaFoldDB" id="R7TS74"/>
<keyword evidence="2 6" id="KW-0812">Transmembrane</keyword>
<dbReference type="PANTHER" id="PTHR12011">
    <property type="entry name" value="ADHESION G-PROTEIN COUPLED RECEPTOR"/>
    <property type="match status" value="1"/>
</dbReference>
<evidence type="ECO:0000256" key="5">
    <source>
        <dbReference type="SAM" id="MobiDB-lite"/>
    </source>
</evidence>
<comment type="subcellular location">
    <subcellularLocation>
        <location evidence="1">Membrane</location>
        <topology evidence="1">Multi-pass membrane protein</topology>
    </subcellularLocation>
</comment>
<organism evidence="8">
    <name type="scientific">Capitella teleta</name>
    <name type="common">Polychaete worm</name>
    <dbReference type="NCBI Taxonomy" id="283909"/>
    <lineage>
        <taxon>Eukaryota</taxon>
        <taxon>Metazoa</taxon>
        <taxon>Spiralia</taxon>
        <taxon>Lophotrochozoa</taxon>
        <taxon>Annelida</taxon>
        <taxon>Polychaeta</taxon>
        <taxon>Sedentaria</taxon>
        <taxon>Scolecida</taxon>
        <taxon>Capitellidae</taxon>
        <taxon>Capitella</taxon>
    </lineage>
</organism>
<dbReference type="Pfam" id="PF00002">
    <property type="entry name" value="7tm_2"/>
    <property type="match status" value="1"/>
</dbReference>
<evidence type="ECO:0000313" key="9">
    <source>
        <dbReference type="EnsemblMetazoa" id="CapteP221006"/>
    </source>
</evidence>
<evidence type="ECO:0000313" key="10">
    <source>
        <dbReference type="Proteomes" id="UP000014760"/>
    </source>
</evidence>
<sequence>MIKRNWSRRLCSMLDFTPTYVTCKCRNPGVMAALTDMYDVNWDNGERPIDLMSIPSYIGCSLSAVLCFFSLILLIYFRTQSKTAELHKHFAMAIFCCQLTFLLGIDKVHSRMLCRIFAVTFHYFFLATFQWLMNEAFNLYIVITYAAHSHGEHTEGGSQWRYYILGWVLPGVLVGASVGTHMDDYYAHDMCWISWQYVWLFFGPAICIISVTVLVLIFTAKEHHESSYSKNERTNKMIVIYAKALWTQTILLIVCWFFAFLSIKMGGIIIKCLFALFNGLQGAFFFVFYFLLNEEVQAVYKASSKKKNLSHHGFDFSPTSSMEDIPLSVANENATELGSPSQRVDLMDNHQSPRPSRSQDGQHVRSRRKRTEIEVTSSDEDASDCEMMITSV</sequence>
<dbReference type="PRINTS" id="PR00249">
    <property type="entry name" value="GPCRSECRETIN"/>
</dbReference>
<evidence type="ECO:0000313" key="8">
    <source>
        <dbReference type="EMBL" id="ELT96763.1"/>
    </source>
</evidence>
<dbReference type="HOGENOM" id="CLU_704467_0_0_1"/>
<dbReference type="SUPFAM" id="SSF81321">
    <property type="entry name" value="Family A G protein-coupled receptor-like"/>
    <property type="match status" value="1"/>
</dbReference>
<dbReference type="EMBL" id="KB308726">
    <property type="protein sequence ID" value="ELT96763.1"/>
    <property type="molecule type" value="Genomic_DNA"/>
</dbReference>
<feature type="transmembrane region" description="Helical" evidence="6">
    <location>
        <begin position="57"/>
        <end position="77"/>
    </location>
</feature>
<dbReference type="Gene3D" id="1.20.1070.10">
    <property type="entry name" value="Rhodopsin 7-helix transmembrane proteins"/>
    <property type="match status" value="1"/>
</dbReference>
<dbReference type="PANTHER" id="PTHR12011:SF470">
    <property type="entry name" value="ADHESION G PROTEIN-COUPLED RECEPTOR L2-LIKE"/>
    <property type="match status" value="1"/>
</dbReference>
<feature type="domain" description="G-protein coupled receptors family 2 profile 2" evidence="7">
    <location>
        <begin position="52"/>
        <end position="293"/>
    </location>
</feature>
<feature type="transmembrane region" description="Helical" evidence="6">
    <location>
        <begin position="273"/>
        <end position="292"/>
    </location>
</feature>
<dbReference type="STRING" id="283909.R7TS74"/>
<dbReference type="GO" id="GO:0007189">
    <property type="term" value="P:adenylate cyclase-activating G protein-coupled receptor signaling pathway"/>
    <property type="evidence" value="ECO:0007669"/>
    <property type="project" value="TreeGrafter"/>
</dbReference>
<protein>
    <recommendedName>
        <fullName evidence="7">G-protein coupled receptors family 2 profile 2 domain-containing protein</fullName>
    </recommendedName>
</protein>
<reference evidence="8 10" key="2">
    <citation type="journal article" date="2013" name="Nature">
        <title>Insights into bilaterian evolution from three spiralian genomes.</title>
        <authorList>
            <person name="Simakov O."/>
            <person name="Marletaz F."/>
            <person name="Cho S.J."/>
            <person name="Edsinger-Gonzales E."/>
            <person name="Havlak P."/>
            <person name="Hellsten U."/>
            <person name="Kuo D.H."/>
            <person name="Larsson T."/>
            <person name="Lv J."/>
            <person name="Arendt D."/>
            <person name="Savage R."/>
            <person name="Osoegawa K."/>
            <person name="de Jong P."/>
            <person name="Grimwood J."/>
            <person name="Chapman J.A."/>
            <person name="Shapiro H."/>
            <person name="Aerts A."/>
            <person name="Otillar R.P."/>
            <person name="Terry A.Y."/>
            <person name="Boore J.L."/>
            <person name="Grigoriev I.V."/>
            <person name="Lindberg D.R."/>
            <person name="Seaver E.C."/>
            <person name="Weisblat D.A."/>
            <person name="Putnam N.H."/>
            <person name="Rokhsar D.S."/>
        </authorList>
    </citation>
    <scope>NUCLEOTIDE SEQUENCE</scope>
    <source>
        <strain evidence="8 10">I ESC-2004</strain>
    </source>
</reference>
<dbReference type="GO" id="GO:0004930">
    <property type="term" value="F:G protein-coupled receptor activity"/>
    <property type="evidence" value="ECO:0007669"/>
    <property type="project" value="InterPro"/>
</dbReference>
<dbReference type="GO" id="GO:0007166">
    <property type="term" value="P:cell surface receptor signaling pathway"/>
    <property type="evidence" value="ECO:0007669"/>
    <property type="project" value="InterPro"/>
</dbReference>
<keyword evidence="3 6" id="KW-1133">Transmembrane helix</keyword>
<keyword evidence="10" id="KW-1185">Reference proteome</keyword>
<feature type="transmembrane region" description="Helical" evidence="6">
    <location>
        <begin position="112"/>
        <end position="132"/>
    </location>
</feature>
<keyword evidence="4 6" id="KW-0472">Membrane</keyword>
<evidence type="ECO:0000256" key="6">
    <source>
        <dbReference type="SAM" id="Phobius"/>
    </source>
</evidence>
<feature type="compositionally biased region" description="Polar residues" evidence="5">
    <location>
        <begin position="349"/>
        <end position="361"/>
    </location>
</feature>
<feature type="region of interest" description="Disordered" evidence="5">
    <location>
        <begin position="343"/>
        <end position="392"/>
    </location>
</feature>
<feature type="transmembrane region" description="Helical" evidence="6">
    <location>
        <begin position="238"/>
        <end position="261"/>
    </location>
</feature>
<dbReference type="OrthoDB" id="547680at2759"/>
<dbReference type="GO" id="GO:0005886">
    <property type="term" value="C:plasma membrane"/>
    <property type="evidence" value="ECO:0007669"/>
    <property type="project" value="TreeGrafter"/>
</dbReference>